<sequence length="46" mass="5514">MKDMNSLGHTTWNDSLCTKIQKANDLWKIQKEYWTNHKRSMLAISF</sequence>
<evidence type="ECO:0000313" key="2">
    <source>
        <dbReference type="Proteomes" id="UP000682111"/>
    </source>
</evidence>
<gene>
    <name evidence="1" type="ORF">J27TS8_08020</name>
</gene>
<reference evidence="1" key="1">
    <citation type="submission" date="2021-03" db="EMBL/GenBank/DDBJ databases">
        <title>Antimicrobial resistance genes in bacteria isolated from Japanese honey, and their potential for conferring macrolide and lincosamide resistance in the American foulbrood pathogen Paenibacillus larvae.</title>
        <authorList>
            <person name="Okamoto M."/>
            <person name="Kumagai M."/>
            <person name="Kanamori H."/>
            <person name="Takamatsu D."/>
        </authorList>
    </citation>
    <scope>NUCLEOTIDE SEQUENCE</scope>
    <source>
        <strain evidence="1">J27TS8</strain>
    </source>
</reference>
<dbReference type="Proteomes" id="UP000682111">
    <property type="component" value="Unassembled WGS sequence"/>
</dbReference>
<name>A0A919WFJ4_9BACI</name>
<comment type="caution">
    <text evidence="1">The sequence shown here is derived from an EMBL/GenBank/DDBJ whole genome shotgun (WGS) entry which is preliminary data.</text>
</comment>
<organism evidence="1 2">
    <name type="scientific">Robertmurraya siralis</name>
    <dbReference type="NCBI Taxonomy" id="77777"/>
    <lineage>
        <taxon>Bacteria</taxon>
        <taxon>Bacillati</taxon>
        <taxon>Bacillota</taxon>
        <taxon>Bacilli</taxon>
        <taxon>Bacillales</taxon>
        <taxon>Bacillaceae</taxon>
        <taxon>Robertmurraya</taxon>
    </lineage>
</organism>
<dbReference type="AlphaFoldDB" id="A0A919WFJ4"/>
<accession>A0A919WFJ4</accession>
<dbReference type="EMBL" id="BORC01000001">
    <property type="protein sequence ID" value="GIN60809.1"/>
    <property type="molecule type" value="Genomic_DNA"/>
</dbReference>
<evidence type="ECO:0000313" key="1">
    <source>
        <dbReference type="EMBL" id="GIN60809.1"/>
    </source>
</evidence>
<protein>
    <submittedName>
        <fullName evidence="1">Uncharacterized protein</fullName>
    </submittedName>
</protein>
<keyword evidence="2" id="KW-1185">Reference proteome</keyword>
<proteinExistence type="predicted"/>